<feature type="compositionally biased region" description="Basic and acidic residues" evidence="1">
    <location>
        <begin position="48"/>
        <end position="59"/>
    </location>
</feature>
<proteinExistence type="predicted"/>
<evidence type="ECO:0000313" key="3">
    <source>
        <dbReference type="RefSeq" id="XP_057383615.1"/>
    </source>
</evidence>
<name>A0ABM3S1A3_BALAC</name>
<dbReference type="RefSeq" id="XP_057383615.1">
    <property type="nucleotide sequence ID" value="XM_057527632.1"/>
</dbReference>
<keyword evidence="2" id="KW-1185">Reference proteome</keyword>
<protein>
    <submittedName>
        <fullName evidence="3">Calmodulin-binding transcription activator 1-like</fullName>
    </submittedName>
</protein>
<dbReference type="Proteomes" id="UP001652580">
    <property type="component" value="Chromosome 14"/>
</dbReference>
<evidence type="ECO:0000256" key="1">
    <source>
        <dbReference type="SAM" id="MobiDB-lite"/>
    </source>
</evidence>
<gene>
    <name evidence="3" type="primary">LOC103004469</name>
</gene>
<organism evidence="2 3">
    <name type="scientific">Balaenoptera acutorostrata</name>
    <name type="common">Common minke whale</name>
    <name type="synonym">Balaena rostrata</name>
    <dbReference type="NCBI Taxonomy" id="9767"/>
    <lineage>
        <taxon>Eukaryota</taxon>
        <taxon>Metazoa</taxon>
        <taxon>Chordata</taxon>
        <taxon>Craniata</taxon>
        <taxon>Vertebrata</taxon>
        <taxon>Euteleostomi</taxon>
        <taxon>Mammalia</taxon>
        <taxon>Eutheria</taxon>
        <taxon>Laurasiatheria</taxon>
        <taxon>Artiodactyla</taxon>
        <taxon>Whippomorpha</taxon>
        <taxon>Cetacea</taxon>
        <taxon>Mysticeti</taxon>
        <taxon>Balaenopteridae</taxon>
        <taxon>Balaenoptera</taxon>
    </lineage>
</organism>
<sequence>MPRKLAPLSRDSDRMLRRAPALDYKAKLESGVVGGSGSTKRVLGASPEEQKAAAGEGKRLPKTSQRSVSQSVFCGNSTYCVLNTLPPIEDDHGNSDGSHVKIFLLKKLLECLPKCSSLPKERHLWNTNERS</sequence>
<evidence type="ECO:0000313" key="2">
    <source>
        <dbReference type="Proteomes" id="UP001652580"/>
    </source>
</evidence>
<accession>A0ABM3S1A3</accession>
<feature type="region of interest" description="Disordered" evidence="1">
    <location>
        <begin position="31"/>
        <end position="67"/>
    </location>
</feature>
<reference evidence="3" key="1">
    <citation type="submission" date="2025-08" db="UniProtKB">
        <authorList>
            <consortium name="RefSeq"/>
        </authorList>
    </citation>
    <scope>IDENTIFICATION</scope>
</reference>
<dbReference type="GeneID" id="103004469"/>